<organism evidence="1 2">
    <name type="scientific">Cetraspora pellucida</name>
    <dbReference type="NCBI Taxonomy" id="1433469"/>
    <lineage>
        <taxon>Eukaryota</taxon>
        <taxon>Fungi</taxon>
        <taxon>Fungi incertae sedis</taxon>
        <taxon>Mucoromycota</taxon>
        <taxon>Glomeromycotina</taxon>
        <taxon>Glomeromycetes</taxon>
        <taxon>Diversisporales</taxon>
        <taxon>Gigasporaceae</taxon>
        <taxon>Cetraspora</taxon>
    </lineage>
</organism>
<proteinExistence type="predicted"/>
<reference evidence="1" key="1">
    <citation type="submission" date="2021-06" db="EMBL/GenBank/DDBJ databases">
        <authorList>
            <person name="Kallberg Y."/>
            <person name="Tangrot J."/>
            <person name="Rosling A."/>
        </authorList>
    </citation>
    <scope>NUCLEOTIDE SEQUENCE</scope>
    <source>
        <strain evidence="1">28 12/20/2015</strain>
    </source>
</reference>
<comment type="caution">
    <text evidence="1">The sequence shown here is derived from an EMBL/GenBank/DDBJ whole genome shotgun (WGS) entry which is preliminary data.</text>
</comment>
<name>A0ACA9KKU2_9GLOM</name>
<protein>
    <submittedName>
        <fullName evidence="1">5680_t:CDS:1</fullName>
    </submittedName>
</protein>
<evidence type="ECO:0000313" key="1">
    <source>
        <dbReference type="EMBL" id="CAG8479428.1"/>
    </source>
</evidence>
<accession>A0ACA9KKU2</accession>
<dbReference type="EMBL" id="CAJVPW010001266">
    <property type="protein sequence ID" value="CAG8479428.1"/>
    <property type="molecule type" value="Genomic_DNA"/>
</dbReference>
<gene>
    <name evidence="1" type="ORF">SPELUC_LOCUS2059</name>
</gene>
<evidence type="ECO:0000313" key="2">
    <source>
        <dbReference type="Proteomes" id="UP000789366"/>
    </source>
</evidence>
<sequence>MPLESGEIVKRLSLLEDQKNLLLNSANKLKGWLGTNDDSSSISDNEHEETVAEKLTPVNMVHAEDTLIERQSLSTLEFRVHHLEKSIFGFDTISKRVLAHEKLKEQLTLLKRVDEIKKEFNTIIRDEADDDQVSDLISPFKDSALAMERVVLTPEAKAEIVCSSAEELELVAENLGQIKDLQESIDAPEFKGLDKLFPQVTPIETSHVDQVVRADEASAHITSLLDKYNIFVNILSEIFISWDHILSTLDAHISTLERAKAKE</sequence>
<keyword evidence="2" id="KW-1185">Reference proteome</keyword>
<dbReference type="Proteomes" id="UP000789366">
    <property type="component" value="Unassembled WGS sequence"/>
</dbReference>